<accession>A0AAJ0FPH2</accession>
<proteinExistence type="predicted"/>
<dbReference type="InterPro" id="IPR029063">
    <property type="entry name" value="SAM-dependent_MTases_sf"/>
</dbReference>
<evidence type="ECO:0008006" key="4">
    <source>
        <dbReference type="Google" id="ProtNLM"/>
    </source>
</evidence>
<evidence type="ECO:0000313" key="3">
    <source>
        <dbReference type="Proteomes" id="UP001244011"/>
    </source>
</evidence>
<dbReference type="Gene3D" id="3.40.50.150">
    <property type="entry name" value="Vaccinia Virus protein VP39"/>
    <property type="match status" value="1"/>
</dbReference>
<feature type="compositionally biased region" description="Low complexity" evidence="1">
    <location>
        <begin position="44"/>
        <end position="53"/>
    </location>
</feature>
<sequence length="150" mass="16112">MRGAAETNPKPPAASLPSAIATPCGSDSSGPSSSPTMELSRMLSTSWPSSSAKPSSMFLFTYGPREPHYRTVLRTSLSTGTTPHFSSTVLHGSEDGERAQILRSLIPAIALGSKILIDEMVLPNTGVHWWSASMDLHMYTMLGSMEQNED</sequence>
<dbReference type="EMBL" id="MU839001">
    <property type="protein sequence ID" value="KAK1770114.1"/>
    <property type="molecule type" value="Genomic_DNA"/>
</dbReference>
<evidence type="ECO:0000313" key="2">
    <source>
        <dbReference type="EMBL" id="KAK1770114.1"/>
    </source>
</evidence>
<keyword evidence="3" id="KW-1185">Reference proteome</keyword>
<organism evidence="2 3">
    <name type="scientific">Phialemonium atrogriseum</name>
    <dbReference type="NCBI Taxonomy" id="1093897"/>
    <lineage>
        <taxon>Eukaryota</taxon>
        <taxon>Fungi</taxon>
        <taxon>Dikarya</taxon>
        <taxon>Ascomycota</taxon>
        <taxon>Pezizomycotina</taxon>
        <taxon>Sordariomycetes</taxon>
        <taxon>Sordariomycetidae</taxon>
        <taxon>Cephalothecales</taxon>
        <taxon>Cephalothecaceae</taxon>
        <taxon>Phialemonium</taxon>
    </lineage>
</organism>
<feature type="compositionally biased region" description="Low complexity" evidence="1">
    <location>
        <begin position="25"/>
        <end position="35"/>
    </location>
</feature>
<dbReference type="Proteomes" id="UP001244011">
    <property type="component" value="Unassembled WGS sequence"/>
</dbReference>
<reference evidence="2" key="1">
    <citation type="submission" date="2023-06" db="EMBL/GenBank/DDBJ databases">
        <title>Genome-scale phylogeny and comparative genomics of the fungal order Sordariales.</title>
        <authorList>
            <consortium name="Lawrence Berkeley National Laboratory"/>
            <person name="Hensen N."/>
            <person name="Bonometti L."/>
            <person name="Westerberg I."/>
            <person name="Brannstrom I.O."/>
            <person name="Guillou S."/>
            <person name="Cros-Aarteil S."/>
            <person name="Calhoun S."/>
            <person name="Haridas S."/>
            <person name="Kuo A."/>
            <person name="Mondo S."/>
            <person name="Pangilinan J."/>
            <person name="Riley R."/>
            <person name="Labutti K."/>
            <person name="Andreopoulos B."/>
            <person name="Lipzen A."/>
            <person name="Chen C."/>
            <person name="Yanf M."/>
            <person name="Daum C."/>
            <person name="Ng V."/>
            <person name="Clum A."/>
            <person name="Steindorff A."/>
            <person name="Ohm R."/>
            <person name="Martin F."/>
            <person name="Silar P."/>
            <person name="Natvig D."/>
            <person name="Lalanne C."/>
            <person name="Gautier V."/>
            <person name="Ament-Velasquez S.L."/>
            <person name="Kruys A."/>
            <person name="Hutchinson M.I."/>
            <person name="Powell A.J."/>
            <person name="Barry K."/>
            <person name="Miller A.N."/>
            <person name="Grigoriev I.V."/>
            <person name="Debuchy R."/>
            <person name="Gladieux P."/>
            <person name="Thoren M.H."/>
            <person name="Johannesson H."/>
        </authorList>
    </citation>
    <scope>NUCLEOTIDE SEQUENCE</scope>
    <source>
        <strain evidence="2">8032-3</strain>
    </source>
</reference>
<comment type="caution">
    <text evidence="2">The sequence shown here is derived from an EMBL/GenBank/DDBJ whole genome shotgun (WGS) entry which is preliminary data.</text>
</comment>
<evidence type="ECO:0000256" key="1">
    <source>
        <dbReference type="SAM" id="MobiDB-lite"/>
    </source>
</evidence>
<gene>
    <name evidence="2" type="ORF">QBC33DRAFT_567467</name>
</gene>
<feature type="region of interest" description="Disordered" evidence="1">
    <location>
        <begin position="1"/>
        <end position="53"/>
    </location>
</feature>
<dbReference type="GeneID" id="85313672"/>
<dbReference type="AlphaFoldDB" id="A0AAJ0FPH2"/>
<dbReference type="RefSeq" id="XP_060286327.1">
    <property type="nucleotide sequence ID" value="XM_060430485.1"/>
</dbReference>
<protein>
    <recommendedName>
        <fullName evidence="4">O-methyltransferase domain-containing protein</fullName>
    </recommendedName>
</protein>
<name>A0AAJ0FPH2_9PEZI</name>